<proteinExistence type="inferred from homology"/>
<dbReference type="Pfam" id="PF02894">
    <property type="entry name" value="GFO_IDH_MocA_C"/>
    <property type="match status" value="1"/>
</dbReference>
<dbReference type="GO" id="GO:0000166">
    <property type="term" value="F:nucleotide binding"/>
    <property type="evidence" value="ECO:0007669"/>
    <property type="project" value="InterPro"/>
</dbReference>
<dbReference type="Gene3D" id="3.30.360.10">
    <property type="entry name" value="Dihydrodipicolinate Reductase, domain 2"/>
    <property type="match status" value="1"/>
</dbReference>
<dbReference type="InterPro" id="IPR000683">
    <property type="entry name" value="Gfo/Idh/MocA-like_OxRdtase_N"/>
</dbReference>
<dbReference type="SUPFAM" id="SSF51735">
    <property type="entry name" value="NAD(P)-binding Rossmann-fold domains"/>
    <property type="match status" value="1"/>
</dbReference>
<dbReference type="Gene3D" id="3.40.50.720">
    <property type="entry name" value="NAD(P)-binding Rossmann-like Domain"/>
    <property type="match status" value="1"/>
</dbReference>
<dbReference type="AlphaFoldDB" id="A0A161JXF2"/>
<dbReference type="Proteomes" id="UP000077255">
    <property type="component" value="Chromosome"/>
</dbReference>
<accession>A0A161JXF2</accession>
<feature type="domain" description="Gfo/Idh/MocA-like oxidoreductase C-terminal" evidence="4">
    <location>
        <begin position="148"/>
        <end position="356"/>
    </location>
</feature>
<reference evidence="5 6" key="1">
    <citation type="submission" date="2016-02" db="EMBL/GenBank/DDBJ databases">
        <title>Complete genome sequencing and analysis of ATSB10, Dyella thiooxydans isolated from rhizosphere soil of sunflower (Helianthus annuus L.).</title>
        <authorList>
            <person name="Lee Y."/>
            <person name="Hwangbo K."/>
            <person name="Chung H."/>
            <person name="Yoo J."/>
            <person name="Kim K.Y."/>
            <person name="Sa T.M."/>
            <person name="Um Y."/>
            <person name="Madhaiyan M."/>
        </authorList>
    </citation>
    <scope>NUCLEOTIDE SEQUENCE [LARGE SCALE GENOMIC DNA]</scope>
    <source>
        <strain evidence="5 6">ATSB10</strain>
    </source>
</reference>
<evidence type="ECO:0000256" key="2">
    <source>
        <dbReference type="ARBA" id="ARBA00023002"/>
    </source>
</evidence>
<protein>
    <recommendedName>
        <fullName evidence="7">Oxidoreductase</fullName>
    </recommendedName>
</protein>
<name>A0A161JXF2_9GAMM</name>
<evidence type="ECO:0000313" key="6">
    <source>
        <dbReference type="Proteomes" id="UP000077255"/>
    </source>
</evidence>
<dbReference type="PATRIC" id="fig|445710.3.peg.2256"/>
<evidence type="ECO:0008006" key="7">
    <source>
        <dbReference type="Google" id="ProtNLM"/>
    </source>
</evidence>
<dbReference type="InterPro" id="IPR036291">
    <property type="entry name" value="NAD(P)-bd_dom_sf"/>
</dbReference>
<evidence type="ECO:0000259" key="4">
    <source>
        <dbReference type="Pfam" id="PF02894"/>
    </source>
</evidence>
<keyword evidence="2" id="KW-0560">Oxidoreductase</keyword>
<dbReference type="NCBIfam" id="NF008607">
    <property type="entry name" value="PRK11579.1"/>
    <property type="match status" value="1"/>
</dbReference>
<dbReference type="InterPro" id="IPR004104">
    <property type="entry name" value="Gfo/Idh/MocA-like_OxRdtase_C"/>
</dbReference>
<dbReference type="EMBL" id="CP014841">
    <property type="protein sequence ID" value="AND69715.1"/>
    <property type="molecule type" value="Genomic_DNA"/>
</dbReference>
<evidence type="ECO:0000256" key="1">
    <source>
        <dbReference type="ARBA" id="ARBA00010928"/>
    </source>
</evidence>
<evidence type="ECO:0000313" key="5">
    <source>
        <dbReference type="EMBL" id="AND69715.1"/>
    </source>
</evidence>
<sequence length="371" mass="39488">MGMRGALDTGLTMTAYPPIRVGLIGYGYAGKTFHAPLISATPGMELVAVASRDAAKVHADLPGMRVLPTPDALIADDGIDLVVIATPNDTHAPLASAALRAGRHVMIDKPMALDLAEARALVALADASPGQLSVFHNRRWDSDYLSVKQAIDEGAIGEVVHFESHIDRYRPTVRDRWRESAGPGAGIWYDLGPHLVDQALQLFGLPARVHAALAIQRAGGLSDDWAHVRLDYGVRQVIVHASMLVAGGARRFVVHGTRGSLVKTGADRQEAQMLAGQIPGSAGWGEDPDPLVVIDGEGRETRRAPAPGDQRACYAGLRDALRCEAPMPVRAIEALATMAVIEAGLASHREGRAVSVPLTPVERQALDRPGF</sequence>
<dbReference type="KEGG" id="dtx:ATSB10_22610"/>
<dbReference type="InterPro" id="IPR051317">
    <property type="entry name" value="Gfo/Idh/MocA_oxidoreduct"/>
</dbReference>
<dbReference type="PANTHER" id="PTHR43708">
    <property type="entry name" value="CONSERVED EXPRESSED OXIDOREDUCTASE (EUROFUNG)"/>
    <property type="match status" value="1"/>
</dbReference>
<organism evidence="5 6">
    <name type="scientific">Dyella thiooxydans</name>
    <dbReference type="NCBI Taxonomy" id="445710"/>
    <lineage>
        <taxon>Bacteria</taxon>
        <taxon>Pseudomonadati</taxon>
        <taxon>Pseudomonadota</taxon>
        <taxon>Gammaproteobacteria</taxon>
        <taxon>Lysobacterales</taxon>
        <taxon>Rhodanobacteraceae</taxon>
        <taxon>Dyella</taxon>
    </lineage>
</organism>
<dbReference type="STRING" id="445710.ATSB10_22610"/>
<dbReference type="PANTHER" id="PTHR43708:SF5">
    <property type="entry name" value="CONSERVED EXPRESSED OXIDOREDUCTASE (EUROFUNG)-RELATED"/>
    <property type="match status" value="1"/>
</dbReference>
<feature type="domain" description="Gfo/Idh/MocA-like oxidoreductase N-terminal" evidence="3">
    <location>
        <begin position="19"/>
        <end position="136"/>
    </location>
</feature>
<keyword evidence="6" id="KW-1185">Reference proteome</keyword>
<dbReference type="GO" id="GO:0016491">
    <property type="term" value="F:oxidoreductase activity"/>
    <property type="evidence" value="ECO:0007669"/>
    <property type="project" value="UniProtKB-KW"/>
</dbReference>
<gene>
    <name evidence="5" type="ORF">ATSB10_22610</name>
</gene>
<dbReference type="Pfam" id="PF01408">
    <property type="entry name" value="GFO_IDH_MocA"/>
    <property type="match status" value="1"/>
</dbReference>
<evidence type="ECO:0000259" key="3">
    <source>
        <dbReference type="Pfam" id="PF01408"/>
    </source>
</evidence>
<comment type="similarity">
    <text evidence="1">Belongs to the Gfo/Idh/MocA family.</text>
</comment>